<dbReference type="GO" id="GO:0005524">
    <property type="term" value="F:ATP binding"/>
    <property type="evidence" value="ECO:0007669"/>
    <property type="project" value="UniProtKB-KW"/>
</dbReference>
<reference evidence="7" key="1">
    <citation type="submission" date="2016-11" db="EMBL/GenBank/DDBJ databases">
        <authorList>
            <person name="Varghese N."/>
            <person name="Submissions S."/>
        </authorList>
    </citation>
    <scope>NUCLEOTIDE SEQUENCE [LARGE SCALE GENOMIC DNA]</scope>
    <source>
        <strain evidence="7">DSM 24579</strain>
    </source>
</reference>
<evidence type="ECO:0000313" key="7">
    <source>
        <dbReference type="Proteomes" id="UP000183945"/>
    </source>
</evidence>
<evidence type="ECO:0000259" key="5">
    <source>
        <dbReference type="SMART" id="SM00796"/>
    </source>
</evidence>
<keyword evidence="4" id="KW-1133">Transmembrane helix</keyword>
<dbReference type="PANTHER" id="PTHR34698">
    <property type="entry name" value="5-OXOPROLINASE SUBUNIT B"/>
    <property type="match status" value="1"/>
</dbReference>
<feature type="domain" description="Carboxyltransferase" evidence="5">
    <location>
        <begin position="5"/>
        <end position="206"/>
    </location>
</feature>
<proteinExistence type="predicted"/>
<dbReference type="STRING" id="1073325.SAMN05444483_10369"/>
<keyword evidence="4" id="KW-0812">Transmembrane</keyword>
<evidence type="ECO:0000256" key="4">
    <source>
        <dbReference type="SAM" id="Phobius"/>
    </source>
</evidence>
<dbReference type="AlphaFoldDB" id="A0A1M5F7Y2"/>
<dbReference type="Gene3D" id="3.30.1360.40">
    <property type="match status" value="1"/>
</dbReference>
<evidence type="ECO:0000256" key="1">
    <source>
        <dbReference type="ARBA" id="ARBA00022741"/>
    </source>
</evidence>
<dbReference type="PANTHER" id="PTHR34698:SF2">
    <property type="entry name" value="5-OXOPROLINASE SUBUNIT B"/>
    <property type="match status" value="1"/>
</dbReference>
<keyword evidence="4" id="KW-0472">Membrane</keyword>
<dbReference type="InterPro" id="IPR010016">
    <property type="entry name" value="PxpB"/>
</dbReference>
<gene>
    <name evidence="6" type="ORF">SAMN05444483_10369</name>
</gene>
<dbReference type="Gene3D" id="2.40.100.10">
    <property type="entry name" value="Cyclophilin-like"/>
    <property type="match status" value="1"/>
</dbReference>
<evidence type="ECO:0000256" key="2">
    <source>
        <dbReference type="ARBA" id="ARBA00022801"/>
    </source>
</evidence>
<dbReference type="SUPFAM" id="SSF50891">
    <property type="entry name" value="Cyclophilin-like"/>
    <property type="match status" value="1"/>
</dbReference>
<dbReference type="EMBL" id="FQVT01000003">
    <property type="protein sequence ID" value="SHF87730.1"/>
    <property type="molecule type" value="Genomic_DNA"/>
</dbReference>
<dbReference type="Proteomes" id="UP000183945">
    <property type="component" value="Unassembled WGS sequence"/>
</dbReference>
<keyword evidence="7" id="KW-1185">Reference proteome</keyword>
<dbReference type="SUPFAM" id="SSF160467">
    <property type="entry name" value="PH0987 N-terminal domain-like"/>
    <property type="match status" value="1"/>
</dbReference>
<dbReference type="OrthoDB" id="9778567at2"/>
<dbReference type="SMART" id="SM00796">
    <property type="entry name" value="AHS1"/>
    <property type="match status" value="1"/>
</dbReference>
<organism evidence="6 7">
    <name type="scientific">Salegentibacter echinorum</name>
    <dbReference type="NCBI Taxonomy" id="1073325"/>
    <lineage>
        <taxon>Bacteria</taxon>
        <taxon>Pseudomonadati</taxon>
        <taxon>Bacteroidota</taxon>
        <taxon>Flavobacteriia</taxon>
        <taxon>Flavobacteriales</taxon>
        <taxon>Flavobacteriaceae</taxon>
        <taxon>Salegentibacter</taxon>
    </lineage>
</organism>
<feature type="transmembrane region" description="Helical" evidence="4">
    <location>
        <begin position="126"/>
        <end position="146"/>
    </location>
</feature>
<dbReference type="Pfam" id="PF02682">
    <property type="entry name" value="CT_C_D"/>
    <property type="match status" value="1"/>
</dbReference>
<keyword evidence="3" id="KW-0067">ATP-binding</keyword>
<dbReference type="InterPro" id="IPR003833">
    <property type="entry name" value="CT_C_D"/>
</dbReference>
<keyword evidence="1" id="KW-0547">Nucleotide-binding</keyword>
<evidence type="ECO:0000313" key="6">
    <source>
        <dbReference type="EMBL" id="SHF87730.1"/>
    </source>
</evidence>
<dbReference type="NCBIfam" id="TIGR00370">
    <property type="entry name" value="5-oxoprolinase subunit PxpB"/>
    <property type="match status" value="1"/>
</dbReference>
<protein>
    <submittedName>
        <fullName evidence="6">Inhibitor of KinA</fullName>
    </submittedName>
</protein>
<evidence type="ECO:0000256" key="3">
    <source>
        <dbReference type="ARBA" id="ARBA00022840"/>
    </source>
</evidence>
<sequence>MKGFPKISPMGERGVLIEFAPIIDEILLQEILFFKNKLENLYIKANVEVINTYNSLLINYLFSIEDVYGEISKLKKLFENAKIEKISDQKIVYLPVCYDEDFGWDLEFISKEKDLTKEEVISLHTAPLYTVYFIGFLPGFLYLGGLDEKLQISRKKQPRLKIEKGAVGIGENQTGIYPKSSPGGWQILGNCPVNLFDKNANPPFEISSGDKVKFERVSKAEFQEIREQILEGKFQLKKEKYEG</sequence>
<dbReference type="GO" id="GO:0016787">
    <property type="term" value="F:hydrolase activity"/>
    <property type="evidence" value="ECO:0007669"/>
    <property type="project" value="UniProtKB-KW"/>
</dbReference>
<accession>A0A1M5F7Y2</accession>
<keyword evidence="2" id="KW-0378">Hydrolase</keyword>
<name>A0A1M5F7Y2_SALEC</name>
<dbReference type="RefSeq" id="WP_072877881.1">
    <property type="nucleotide sequence ID" value="NZ_FQVT01000003.1"/>
</dbReference>
<dbReference type="InterPro" id="IPR029000">
    <property type="entry name" value="Cyclophilin-like_dom_sf"/>
</dbReference>